<dbReference type="Gene3D" id="1.10.10.2150">
    <property type="entry name" value="Ribosomal RNA-processing protein 8, N-terminal domain"/>
    <property type="match status" value="1"/>
</dbReference>
<feature type="compositionally biased region" description="Polar residues" evidence="15">
    <location>
        <begin position="180"/>
        <end position="190"/>
    </location>
</feature>
<evidence type="ECO:0000256" key="14">
    <source>
        <dbReference type="RuleBase" id="RU365074"/>
    </source>
</evidence>
<feature type="region of interest" description="Disordered" evidence="15">
    <location>
        <begin position="215"/>
        <end position="280"/>
    </location>
</feature>
<dbReference type="SUPFAM" id="SSF53335">
    <property type="entry name" value="S-adenosyl-L-methionine-dependent methyltransferases"/>
    <property type="match status" value="1"/>
</dbReference>
<dbReference type="GO" id="GO:0033553">
    <property type="term" value="C:rDNA heterochromatin"/>
    <property type="evidence" value="ECO:0007669"/>
    <property type="project" value="TreeGrafter"/>
</dbReference>
<name>A0AA36FUD6_9BILA</name>
<dbReference type="GO" id="GO:0005730">
    <property type="term" value="C:nucleolus"/>
    <property type="evidence" value="ECO:0007669"/>
    <property type="project" value="UniProtKB-SubCell"/>
</dbReference>
<dbReference type="PANTHER" id="PTHR12787:SF0">
    <property type="entry name" value="RIBOSOMAL RNA-PROCESSING PROTEIN 8"/>
    <property type="match status" value="1"/>
</dbReference>
<evidence type="ECO:0000313" key="18">
    <source>
        <dbReference type="Proteomes" id="UP001177023"/>
    </source>
</evidence>
<dbReference type="EC" id="2.1.1.-" evidence="14"/>
<feature type="compositionally biased region" description="Basic and acidic residues" evidence="15">
    <location>
        <begin position="157"/>
        <end position="176"/>
    </location>
</feature>
<keyword evidence="8 14" id="KW-0949">S-adenosyl-L-methionine</keyword>
<dbReference type="GO" id="GO:0032259">
    <property type="term" value="P:methylation"/>
    <property type="evidence" value="ECO:0007669"/>
    <property type="project" value="UniProtKB-KW"/>
</dbReference>
<dbReference type="GO" id="GO:0042149">
    <property type="term" value="P:cellular response to glucose starvation"/>
    <property type="evidence" value="ECO:0007669"/>
    <property type="project" value="TreeGrafter"/>
</dbReference>
<evidence type="ECO:0000256" key="6">
    <source>
        <dbReference type="ARBA" id="ARBA00022603"/>
    </source>
</evidence>
<comment type="subcellular location">
    <subcellularLocation>
        <location evidence="1 14">Nucleus</location>
        <location evidence="1 14">Nucleolus</location>
    </subcellularLocation>
</comment>
<keyword evidence="13" id="KW-0694">RNA-binding</keyword>
<dbReference type="GO" id="GO:0006364">
    <property type="term" value="P:rRNA processing"/>
    <property type="evidence" value="ECO:0007669"/>
    <property type="project" value="UniProtKB-UniRule"/>
</dbReference>
<evidence type="ECO:0000256" key="15">
    <source>
        <dbReference type="SAM" id="MobiDB-lite"/>
    </source>
</evidence>
<dbReference type="GO" id="GO:0000183">
    <property type="term" value="P:rDNA heterochromatin formation"/>
    <property type="evidence" value="ECO:0007669"/>
    <property type="project" value="TreeGrafter"/>
</dbReference>
<feature type="compositionally biased region" description="Basic and acidic residues" evidence="15">
    <location>
        <begin position="229"/>
        <end position="242"/>
    </location>
</feature>
<dbReference type="GO" id="GO:0003723">
    <property type="term" value="F:RNA binding"/>
    <property type="evidence" value="ECO:0007669"/>
    <property type="project" value="UniProtKB-UniRule"/>
</dbReference>
<gene>
    <name evidence="17" type="ORF">MSPICULIGERA_LOCUS6113</name>
</gene>
<dbReference type="Gene3D" id="3.40.50.150">
    <property type="entry name" value="Vaccinia Virus protein VP39"/>
    <property type="match status" value="1"/>
</dbReference>
<feature type="compositionally biased region" description="Basic and acidic residues" evidence="15">
    <location>
        <begin position="116"/>
        <end position="132"/>
    </location>
</feature>
<evidence type="ECO:0000256" key="10">
    <source>
        <dbReference type="ARBA" id="ARBA00023015"/>
    </source>
</evidence>
<dbReference type="Pfam" id="PF00076">
    <property type="entry name" value="RRM_1"/>
    <property type="match status" value="1"/>
</dbReference>
<dbReference type="AlphaFoldDB" id="A0AA36FUD6"/>
<evidence type="ECO:0000256" key="11">
    <source>
        <dbReference type="ARBA" id="ARBA00023163"/>
    </source>
</evidence>
<dbReference type="FunFam" id="3.40.50.150:FF:000068">
    <property type="entry name" value="Ribosomal RNA-processing protein 8"/>
    <property type="match status" value="1"/>
</dbReference>
<accession>A0AA36FUD6</accession>
<dbReference type="InterPro" id="IPR012677">
    <property type="entry name" value="Nucleotide-bd_a/b_plait_sf"/>
</dbReference>
<proteinExistence type="inferred from homology"/>
<evidence type="ECO:0000256" key="1">
    <source>
        <dbReference type="ARBA" id="ARBA00004604"/>
    </source>
</evidence>
<feature type="compositionally biased region" description="Pro residues" evidence="15">
    <location>
        <begin position="98"/>
        <end position="108"/>
    </location>
</feature>
<sequence length="499" mass="56755">MDDPEAMCYISNLSDKCTADLIEELFVQMGPVKKVVWKDEASHRYALVVFKDVESVLFAVEALDEIRLFGQPLSVKPKNGTAQYEKYEQWKRTQPARIAPPVPPPPPQGGWVVPQSRHDNHQPRRSYDDNHGGHRQNWGQRQSWGHPQSAPPHRHQQGNERMRDRGATQRNDDRWKRPNPFNNHRQNTPSAMKVDVVKKKKALKVVVPISADAGVKKKRPWRNKARREAKKEAKKTSTDTEPVKTAPPATDAVAKTKKSRKGPKKREKLKKLHAQPEQTVEEKDAALKKLESGRFRYLNEQLYTMSGSDAYELFSKDPEAFYVYHSGYAEQTKKWPNHPLKYMIQWLSSKTPGLVVLDLGCGEAKLGSAVGAKHEVHSFDLVAVNDKVTACDMAKLPIEDGTADIAIFCLSLMGTNLAEYIREARRCLKENGILKIAEVSSRFTNTKLFCGAVCKLGFDLTEKKRLTDYFSMFEFVKTGKVESKKPFGLKLKPCLYKKR</sequence>
<evidence type="ECO:0000256" key="5">
    <source>
        <dbReference type="ARBA" id="ARBA00022552"/>
    </source>
</evidence>
<feature type="compositionally biased region" description="Basic residues" evidence="15">
    <location>
        <begin position="216"/>
        <end position="228"/>
    </location>
</feature>
<feature type="compositionally biased region" description="Polar residues" evidence="15">
    <location>
        <begin position="137"/>
        <end position="146"/>
    </location>
</feature>
<feature type="region of interest" description="Disordered" evidence="15">
    <location>
        <begin position="96"/>
        <end position="194"/>
    </location>
</feature>
<evidence type="ECO:0000256" key="3">
    <source>
        <dbReference type="ARBA" id="ARBA00020203"/>
    </source>
</evidence>
<feature type="non-terminal residue" evidence="17">
    <location>
        <position position="1"/>
    </location>
</feature>
<keyword evidence="9" id="KW-0156">Chromatin regulator</keyword>
<evidence type="ECO:0000256" key="8">
    <source>
        <dbReference type="ARBA" id="ARBA00022691"/>
    </source>
</evidence>
<dbReference type="PROSITE" id="PS50102">
    <property type="entry name" value="RRM"/>
    <property type="match status" value="1"/>
</dbReference>
<keyword evidence="6 14" id="KW-0489">Methyltransferase</keyword>
<comment type="similarity">
    <text evidence="2 14">Belongs to the methyltransferase superfamily. RRP8 family.</text>
</comment>
<dbReference type="CDD" id="cd02440">
    <property type="entry name" value="AdoMet_MTases"/>
    <property type="match status" value="1"/>
</dbReference>
<evidence type="ECO:0000256" key="4">
    <source>
        <dbReference type="ARBA" id="ARBA00022491"/>
    </source>
</evidence>
<evidence type="ECO:0000313" key="17">
    <source>
        <dbReference type="EMBL" id="CAJ0567564.1"/>
    </source>
</evidence>
<dbReference type="GO" id="GO:0046015">
    <property type="term" value="P:regulation of transcription by glucose"/>
    <property type="evidence" value="ECO:0007669"/>
    <property type="project" value="TreeGrafter"/>
</dbReference>
<dbReference type="Pfam" id="PF05148">
    <property type="entry name" value="Methyltransf_8"/>
    <property type="match status" value="1"/>
</dbReference>
<evidence type="ECO:0000259" key="16">
    <source>
        <dbReference type="PROSITE" id="PS50102"/>
    </source>
</evidence>
<keyword evidence="18" id="KW-1185">Reference proteome</keyword>
<evidence type="ECO:0000256" key="9">
    <source>
        <dbReference type="ARBA" id="ARBA00022853"/>
    </source>
</evidence>
<protein>
    <recommendedName>
        <fullName evidence="3 14">Ribosomal RNA-processing protein 8</fullName>
        <ecNumber evidence="14">2.1.1.-</ecNumber>
    </recommendedName>
</protein>
<dbReference type="InterPro" id="IPR007823">
    <property type="entry name" value="RRP8"/>
</dbReference>
<keyword evidence="10" id="KW-0805">Transcription regulation</keyword>
<dbReference type="SMART" id="SM00360">
    <property type="entry name" value="RRM"/>
    <property type="match status" value="1"/>
</dbReference>
<organism evidence="17 18">
    <name type="scientific">Mesorhabditis spiculigera</name>
    <dbReference type="NCBI Taxonomy" id="96644"/>
    <lineage>
        <taxon>Eukaryota</taxon>
        <taxon>Metazoa</taxon>
        <taxon>Ecdysozoa</taxon>
        <taxon>Nematoda</taxon>
        <taxon>Chromadorea</taxon>
        <taxon>Rhabditida</taxon>
        <taxon>Rhabditina</taxon>
        <taxon>Rhabditomorpha</taxon>
        <taxon>Rhabditoidea</taxon>
        <taxon>Rhabditidae</taxon>
        <taxon>Mesorhabditinae</taxon>
        <taxon>Mesorhabditis</taxon>
    </lineage>
</organism>
<keyword evidence="11" id="KW-0804">Transcription</keyword>
<comment type="caution">
    <text evidence="17">The sequence shown here is derived from an EMBL/GenBank/DDBJ whole genome shotgun (WGS) entry which is preliminary data.</text>
</comment>
<dbReference type="InterPro" id="IPR029063">
    <property type="entry name" value="SAM-dependent_MTases_sf"/>
</dbReference>
<keyword evidence="5 14" id="KW-0698">rRNA processing</keyword>
<dbReference type="InterPro" id="IPR035979">
    <property type="entry name" value="RBD_domain_sf"/>
</dbReference>
<evidence type="ECO:0000256" key="7">
    <source>
        <dbReference type="ARBA" id="ARBA00022679"/>
    </source>
</evidence>
<keyword evidence="7 14" id="KW-0808">Transferase</keyword>
<dbReference type="GO" id="GO:0005677">
    <property type="term" value="C:chromatin silencing complex"/>
    <property type="evidence" value="ECO:0007669"/>
    <property type="project" value="TreeGrafter"/>
</dbReference>
<dbReference type="GO" id="GO:0008168">
    <property type="term" value="F:methyltransferase activity"/>
    <property type="evidence" value="ECO:0007669"/>
    <property type="project" value="UniProtKB-KW"/>
</dbReference>
<dbReference type="Gene3D" id="3.30.70.330">
    <property type="match status" value="1"/>
</dbReference>
<keyword evidence="12 14" id="KW-0539">Nucleus</keyword>
<dbReference type="SUPFAM" id="SSF54928">
    <property type="entry name" value="RNA-binding domain, RBD"/>
    <property type="match status" value="1"/>
</dbReference>
<evidence type="ECO:0000256" key="2">
    <source>
        <dbReference type="ARBA" id="ARBA00006301"/>
    </source>
</evidence>
<reference evidence="17" key="1">
    <citation type="submission" date="2023-06" db="EMBL/GenBank/DDBJ databases">
        <authorList>
            <person name="Delattre M."/>
        </authorList>
    </citation>
    <scope>NUCLEOTIDE SEQUENCE</scope>
    <source>
        <strain evidence="17">AF72</strain>
    </source>
</reference>
<feature type="domain" description="RRM" evidence="16">
    <location>
        <begin position="6"/>
        <end position="80"/>
    </location>
</feature>
<evidence type="ECO:0000256" key="13">
    <source>
        <dbReference type="PROSITE-ProRule" id="PRU00176"/>
    </source>
</evidence>
<evidence type="ECO:0000256" key="12">
    <source>
        <dbReference type="ARBA" id="ARBA00023242"/>
    </source>
</evidence>
<dbReference type="Proteomes" id="UP001177023">
    <property type="component" value="Unassembled WGS sequence"/>
</dbReference>
<dbReference type="FunFam" id="1.10.10.2150:FF:000001">
    <property type="entry name" value="Ribosomal RNA-processing protein 8"/>
    <property type="match status" value="1"/>
</dbReference>
<dbReference type="EMBL" id="CATQJA010001501">
    <property type="protein sequence ID" value="CAJ0567564.1"/>
    <property type="molecule type" value="Genomic_DNA"/>
</dbReference>
<dbReference type="PANTHER" id="PTHR12787">
    <property type="entry name" value="RIBOSOMAL RNA-PROCESSING PROTEIN 8"/>
    <property type="match status" value="1"/>
</dbReference>
<dbReference type="InterPro" id="IPR000504">
    <property type="entry name" value="RRM_dom"/>
</dbReference>
<comment type="function">
    <text evidence="14">Probable methyltransferase required to silence rDNA.</text>
</comment>
<keyword evidence="4" id="KW-0678">Repressor</keyword>
<feature type="compositionally biased region" description="Basic residues" evidence="15">
    <location>
        <begin position="255"/>
        <end position="273"/>
    </location>
</feature>
<dbReference type="InterPro" id="IPR042036">
    <property type="entry name" value="RRP8_N"/>
</dbReference>